<feature type="compositionally biased region" description="Polar residues" evidence="3">
    <location>
        <begin position="82"/>
        <end position="93"/>
    </location>
</feature>
<protein>
    <submittedName>
        <fullName evidence="6">Unnamed protein product</fullName>
    </submittedName>
</protein>
<feature type="region of interest" description="Disordered" evidence="3">
    <location>
        <begin position="72"/>
        <end position="261"/>
    </location>
</feature>
<dbReference type="InterPro" id="IPR009060">
    <property type="entry name" value="UBA-like_sf"/>
</dbReference>
<dbReference type="OrthoDB" id="300289at2759"/>
<dbReference type="AlphaFoldDB" id="A0A9W7DDN1"/>
<feature type="compositionally biased region" description="Basic and acidic residues" evidence="3">
    <location>
        <begin position="234"/>
        <end position="245"/>
    </location>
</feature>
<evidence type="ECO:0000313" key="7">
    <source>
        <dbReference type="Proteomes" id="UP001165063"/>
    </source>
</evidence>
<feature type="domain" description="VPS9" evidence="5">
    <location>
        <begin position="367"/>
        <end position="510"/>
    </location>
</feature>
<proteinExistence type="predicted"/>
<feature type="compositionally biased region" description="Low complexity" evidence="3">
    <location>
        <begin position="72"/>
        <end position="81"/>
    </location>
</feature>
<feature type="compositionally biased region" description="Polar residues" evidence="3">
    <location>
        <begin position="140"/>
        <end position="151"/>
    </location>
</feature>
<dbReference type="GO" id="GO:0016192">
    <property type="term" value="P:vesicle-mediated transport"/>
    <property type="evidence" value="ECO:0007669"/>
    <property type="project" value="InterPro"/>
</dbReference>
<dbReference type="Pfam" id="PF02845">
    <property type="entry name" value="CUE"/>
    <property type="match status" value="1"/>
</dbReference>
<dbReference type="Gene3D" id="1.10.8.10">
    <property type="entry name" value="DNA helicase RuvA subunit, C-terminal domain"/>
    <property type="match status" value="1"/>
</dbReference>
<dbReference type="PANTHER" id="PTHR23101">
    <property type="entry name" value="RAB GDP/GTP EXCHANGE FACTOR"/>
    <property type="match status" value="1"/>
</dbReference>
<keyword evidence="7" id="KW-1185">Reference proteome</keyword>
<dbReference type="InterPro" id="IPR041545">
    <property type="entry name" value="DUF5601"/>
</dbReference>
<sequence length="684" mass="76621">MSFNKQFQRPAQATTSTSTSPSKGFVLPSQPVASLSESTVSVGAITSSSSPSKTKPASPLINYLEQFDTSIGASSFSSSPSKPQRTATTNIPTLGSLIGDDDDSNKPKARELISALTYETGGDFLNEGSSDSESEDECPGSTQPNEKIGSQESKEGAESDSLDDLLNAKDEQDSILEKVEEDAIAKEQKNKEPAIDVKKADPNVKLGESATPSLIDIEEDNSTKTKKPTVDTSKTPEKQQTENKGKKTSMPNPPTESRQKPFDFQKFLRMFKTRQCEPVHKYLRSFLYQYNQKNWTTDEQVKLIKDFENFLFDKIQQFPPFDGLKSESDLDNCKEGIEKLVMTRTYSTVFSPVVAKAKQSSQHADDLTKDRQYNQNVKLYHWLELKHLDVPMNLNVESNFVKLASSEINKINSYKSPRDKIICILNCCKIIFGLIRQQQKLQKIEENADSFVPLLIYVLLQAKTKFLYSNLMYIERFRNEEFLVGEPSYYVSTLQLAVNFVIDLDFEKLSIEKDEYDLKLSSAREQLVKDAEARKKQKEQQQHLSPDLLAPIPKKITELIGSSSNESPSQVLTKSAELMKQGLSNFFNSPTGSPAGNNPAPSNENDATQLTYKEELQQIKQLSLQENEQLERRRQQEEDNFKVLVSMFPNLDEELIRDVLASDAVGDGASNIGSCVDALLALST</sequence>
<feature type="region of interest" description="Disordered" evidence="3">
    <location>
        <begin position="1"/>
        <end position="60"/>
    </location>
</feature>
<dbReference type="GO" id="GO:0043130">
    <property type="term" value="F:ubiquitin binding"/>
    <property type="evidence" value="ECO:0007669"/>
    <property type="project" value="InterPro"/>
</dbReference>
<dbReference type="SUPFAM" id="SSF109993">
    <property type="entry name" value="VPS9 domain"/>
    <property type="match status" value="1"/>
</dbReference>
<dbReference type="InterPro" id="IPR041804">
    <property type="entry name" value="Vps9_CUE"/>
</dbReference>
<evidence type="ECO:0000259" key="5">
    <source>
        <dbReference type="PROSITE" id="PS51205"/>
    </source>
</evidence>
<dbReference type="PANTHER" id="PTHR23101:SF25">
    <property type="entry name" value="GTPASE-ACTIVATING PROTEIN AND VPS9 DOMAIN-CONTAINING PROTEIN 1"/>
    <property type="match status" value="1"/>
</dbReference>
<gene>
    <name evidence="6" type="ORF">Amon01_000227100</name>
</gene>
<feature type="compositionally biased region" description="Polar residues" evidence="3">
    <location>
        <begin position="1"/>
        <end position="13"/>
    </location>
</feature>
<dbReference type="InterPro" id="IPR003123">
    <property type="entry name" value="VPS9"/>
</dbReference>
<dbReference type="Gene3D" id="1.20.1050.80">
    <property type="entry name" value="VPS9 domain"/>
    <property type="match status" value="1"/>
</dbReference>
<feature type="compositionally biased region" description="Low complexity" evidence="3">
    <location>
        <begin position="46"/>
        <end position="59"/>
    </location>
</feature>
<reference evidence="6" key="1">
    <citation type="submission" date="2023-04" db="EMBL/GenBank/DDBJ databases">
        <title>Ambrosiozyma monospora NBRC 1965.</title>
        <authorList>
            <person name="Ichikawa N."/>
            <person name="Sato H."/>
            <person name="Tonouchi N."/>
        </authorList>
    </citation>
    <scope>NUCLEOTIDE SEQUENCE</scope>
    <source>
        <strain evidence="6">NBRC 1965</strain>
    </source>
</reference>
<accession>A0A9W7DDN1</accession>
<comment type="caution">
    <text evidence="6">The sequence shown here is derived from an EMBL/GenBank/DDBJ whole genome shotgun (WGS) entry which is preliminary data.</text>
</comment>
<dbReference type="SMART" id="SM00167">
    <property type="entry name" value="VPS9"/>
    <property type="match status" value="1"/>
</dbReference>
<dbReference type="InterPro" id="IPR045046">
    <property type="entry name" value="Vps9-like"/>
</dbReference>
<feature type="domain" description="CUE" evidence="4">
    <location>
        <begin position="636"/>
        <end position="684"/>
    </location>
</feature>
<dbReference type="GO" id="GO:0005829">
    <property type="term" value="C:cytosol"/>
    <property type="evidence" value="ECO:0007669"/>
    <property type="project" value="TreeGrafter"/>
</dbReference>
<evidence type="ECO:0000313" key="6">
    <source>
        <dbReference type="EMBL" id="GMG21816.1"/>
    </source>
</evidence>
<dbReference type="CDD" id="cd14369">
    <property type="entry name" value="CUE_VPS9_like"/>
    <property type="match status" value="1"/>
</dbReference>
<evidence type="ECO:0000259" key="4">
    <source>
        <dbReference type="PROSITE" id="PS51140"/>
    </source>
</evidence>
<dbReference type="PROSITE" id="PS51205">
    <property type="entry name" value="VPS9"/>
    <property type="match status" value="1"/>
</dbReference>
<dbReference type="SUPFAM" id="SSF46934">
    <property type="entry name" value="UBA-like"/>
    <property type="match status" value="1"/>
</dbReference>
<dbReference type="GO" id="GO:0030139">
    <property type="term" value="C:endocytic vesicle"/>
    <property type="evidence" value="ECO:0007669"/>
    <property type="project" value="TreeGrafter"/>
</dbReference>
<dbReference type="InterPro" id="IPR037191">
    <property type="entry name" value="VPS9_dom_sf"/>
</dbReference>
<feature type="coiled-coil region" evidence="2">
    <location>
        <begin position="613"/>
        <end position="647"/>
    </location>
</feature>
<dbReference type="Gene3D" id="1.10.246.120">
    <property type="match status" value="1"/>
</dbReference>
<dbReference type="Pfam" id="PF18151">
    <property type="entry name" value="DUF5601"/>
    <property type="match status" value="1"/>
</dbReference>
<dbReference type="PROSITE" id="PS51140">
    <property type="entry name" value="CUE"/>
    <property type="match status" value="1"/>
</dbReference>
<organism evidence="6 7">
    <name type="scientific">Ambrosiozyma monospora</name>
    <name type="common">Yeast</name>
    <name type="synonym">Endomycopsis monosporus</name>
    <dbReference type="NCBI Taxonomy" id="43982"/>
    <lineage>
        <taxon>Eukaryota</taxon>
        <taxon>Fungi</taxon>
        <taxon>Dikarya</taxon>
        <taxon>Ascomycota</taxon>
        <taxon>Saccharomycotina</taxon>
        <taxon>Pichiomycetes</taxon>
        <taxon>Pichiales</taxon>
        <taxon>Pichiaceae</taxon>
        <taxon>Ambrosiozyma</taxon>
    </lineage>
</organism>
<keyword evidence="1" id="KW-0833">Ubl conjugation pathway</keyword>
<evidence type="ECO:0000256" key="2">
    <source>
        <dbReference type="SAM" id="Coils"/>
    </source>
</evidence>
<dbReference type="Pfam" id="PF02204">
    <property type="entry name" value="VPS9"/>
    <property type="match status" value="1"/>
</dbReference>
<keyword evidence="2" id="KW-0175">Coiled coil</keyword>
<dbReference type="InterPro" id="IPR003892">
    <property type="entry name" value="CUE"/>
</dbReference>
<feature type="region of interest" description="Disordered" evidence="3">
    <location>
        <begin position="584"/>
        <end position="606"/>
    </location>
</feature>
<dbReference type="GO" id="GO:0005085">
    <property type="term" value="F:guanyl-nucleotide exchange factor activity"/>
    <property type="evidence" value="ECO:0007669"/>
    <property type="project" value="InterPro"/>
</dbReference>
<dbReference type="GO" id="GO:0031267">
    <property type="term" value="F:small GTPase binding"/>
    <property type="evidence" value="ECO:0007669"/>
    <property type="project" value="TreeGrafter"/>
</dbReference>
<dbReference type="Proteomes" id="UP001165063">
    <property type="component" value="Unassembled WGS sequence"/>
</dbReference>
<name>A0A9W7DDN1_AMBMO</name>
<evidence type="ECO:0000256" key="3">
    <source>
        <dbReference type="SAM" id="MobiDB-lite"/>
    </source>
</evidence>
<feature type="compositionally biased region" description="Basic and acidic residues" evidence="3">
    <location>
        <begin position="166"/>
        <end position="202"/>
    </location>
</feature>
<evidence type="ECO:0000256" key="1">
    <source>
        <dbReference type="ARBA" id="ARBA00022786"/>
    </source>
</evidence>
<dbReference type="EMBL" id="BSXU01000807">
    <property type="protein sequence ID" value="GMG21816.1"/>
    <property type="molecule type" value="Genomic_DNA"/>
</dbReference>
<feature type="compositionally biased region" description="Polar residues" evidence="3">
    <location>
        <begin position="31"/>
        <end position="45"/>
    </location>
</feature>